<keyword evidence="2" id="KW-1185">Reference proteome</keyword>
<dbReference type="EMBL" id="CM000126">
    <property type="protein sequence ID" value="EEC72125.1"/>
    <property type="molecule type" value="Genomic_DNA"/>
</dbReference>
<protein>
    <submittedName>
        <fullName evidence="1">Uncharacterized protein</fullName>
    </submittedName>
</protein>
<accession>B8A8V5</accession>
<proteinExistence type="predicted"/>
<dbReference type="Proteomes" id="UP000007015">
    <property type="component" value="Chromosome 1"/>
</dbReference>
<name>B8A8V5_ORYSI</name>
<dbReference type="HOGENOM" id="CLU_2926788_0_0_1"/>
<reference evidence="1 2" key="1">
    <citation type="journal article" date="2005" name="PLoS Biol.">
        <title>The genomes of Oryza sativa: a history of duplications.</title>
        <authorList>
            <person name="Yu J."/>
            <person name="Wang J."/>
            <person name="Lin W."/>
            <person name="Li S."/>
            <person name="Li H."/>
            <person name="Zhou J."/>
            <person name="Ni P."/>
            <person name="Dong W."/>
            <person name="Hu S."/>
            <person name="Zeng C."/>
            <person name="Zhang J."/>
            <person name="Zhang Y."/>
            <person name="Li R."/>
            <person name="Xu Z."/>
            <person name="Li S."/>
            <person name="Li X."/>
            <person name="Zheng H."/>
            <person name="Cong L."/>
            <person name="Lin L."/>
            <person name="Yin J."/>
            <person name="Geng J."/>
            <person name="Li G."/>
            <person name="Shi J."/>
            <person name="Liu J."/>
            <person name="Lv H."/>
            <person name="Li J."/>
            <person name="Wang J."/>
            <person name="Deng Y."/>
            <person name="Ran L."/>
            <person name="Shi X."/>
            <person name="Wang X."/>
            <person name="Wu Q."/>
            <person name="Li C."/>
            <person name="Ren X."/>
            <person name="Wang J."/>
            <person name="Wang X."/>
            <person name="Li D."/>
            <person name="Liu D."/>
            <person name="Zhang X."/>
            <person name="Ji Z."/>
            <person name="Zhao W."/>
            <person name="Sun Y."/>
            <person name="Zhang Z."/>
            <person name="Bao J."/>
            <person name="Han Y."/>
            <person name="Dong L."/>
            <person name="Ji J."/>
            <person name="Chen P."/>
            <person name="Wu S."/>
            <person name="Liu J."/>
            <person name="Xiao Y."/>
            <person name="Bu D."/>
            <person name="Tan J."/>
            <person name="Yang L."/>
            <person name="Ye C."/>
            <person name="Zhang J."/>
            <person name="Xu J."/>
            <person name="Zhou Y."/>
            <person name="Yu Y."/>
            <person name="Zhang B."/>
            <person name="Zhuang S."/>
            <person name="Wei H."/>
            <person name="Liu B."/>
            <person name="Lei M."/>
            <person name="Yu H."/>
            <person name="Li Y."/>
            <person name="Xu H."/>
            <person name="Wei S."/>
            <person name="He X."/>
            <person name="Fang L."/>
            <person name="Zhang Z."/>
            <person name="Zhang Y."/>
            <person name="Huang X."/>
            <person name="Su Z."/>
            <person name="Tong W."/>
            <person name="Li J."/>
            <person name="Tong Z."/>
            <person name="Li S."/>
            <person name="Ye J."/>
            <person name="Wang L."/>
            <person name="Fang L."/>
            <person name="Lei T."/>
            <person name="Chen C."/>
            <person name="Chen H."/>
            <person name="Xu Z."/>
            <person name="Li H."/>
            <person name="Huang H."/>
            <person name="Zhang F."/>
            <person name="Xu H."/>
            <person name="Li N."/>
            <person name="Zhao C."/>
            <person name="Li S."/>
            <person name="Dong L."/>
            <person name="Huang Y."/>
            <person name="Li L."/>
            <person name="Xi Y."/>
            <person name="Qi Q."/>
            <person name="Li W."/>
            <person name="Zhang B."/>
            <person name="Hu W."/>
            <person name="Zhang Y."/>
            <person name="Tian X."/>
            <person name="Jiao Y."/>
            <person name="Liang X."/>
            <person name="Jin J."/>
            <person name="Gao L."/>
            <person name="Zheng W."/>
            <person name="Hao B."/>
            <person name="Liu S."/>
            <person name="Wang W."/>
            <person name="Yuan L."/>
            <person name="Cao M."/>
            <person name="McDermott J."/>
            <person name="Samudrala R."/>
            <person name="Wang J."/>
            <person name="Wong G.K."/>
            <person name="Yang H."/>
        </authorList>
    </citation>
    <scope>NUCLEOTIDE SEQUENCE [LARGE SCALE GENOMIC DNA]</scope>
    <source>
        <strain evidence="2">cv. 93-11</strain>
    </source>
</reference>
<dbReference type="Gramene" id="BGIOSGA000151-TA">
    <property type="protein sequence ID" value="BGIOSGA000151-PA"/>
    <property type="gene ID" value="BGIOSGA000151"/>
</dbReference>
<sequence length="61" mass="6575">MDRAEHLEPFYPQAEVQWLAAPRSPGVGIVSPIPSGGVILNSVWSSSSRTGRVNPSKMDVL</sequence>
<organism evidence="1 2">
    <name type="scientific">Oryza sativa subsp. indica</name>
    <name type="common">Rice</name>
    <dbReference type="NCBI Taxonomy" id="39946"/>
    <lineage>
        <taxon>Eukaryota</taxon>
        <taxon>Viridiplantae</taxon>
        <taxon>Streptophyta</taxon>
        <taxon>Embryophyta</taxon>
        <taxon>Tracheophyta</taxon>
        <taxon>Spermatophyta</taxon>
        <taxon>Magnoliopsida</taxon>
        <taxon>Liliopsida</taxon>
        <taxon>Poales</taxon>
        <taxon>Poaceae</taxon>
        <taxon>BOP clade</taxon>
        <taxon>Oryzoideae</taxon>
        <taxon>Oryzeae</taxon>
        <taxon>Oryzinae</taxon>
        <taxon>Oryza</taxon>
        <taxon>Oryza sativa</taxon>
    </lineage>
</organism>
<evidence type="ECO:0000313" key="1">
    <source>
        <dbReference type="EMBL" id="EEC72125.1"/>
    </source>
</evidence>
<dbReference type="AlphaFoldDB" id="B8A8V5"/>
<gene>
    <name evidence="1" type="ORF">OsI_05114</name>
</gene>
<evidence type="ECO:0000313" key="2">
    <source>
        <dbReference type="Proteomes" id="UP000007015"/>
    </source>
</evidence>